<evidence type="ECO:0000313" key="2">
    <source>
        <dbReference type="EMBL" id="SVB02433.1"/>
    </source>
</evidence>
<dbReference type="Pfam" id="PF01042">
    <property type="entry name" value="Ribonuc_L-PSP"/>
    <property type="match status" value="1"/>
</dbReference>
<protein>
    <recommendedName>
        <fullName evidence="3">RidA family protein</fullName>
    </recommendedName>
</protein>
<dbReference type="SUPFAM" id="SSF55298">
    <property type="entry name" value="YjgF-like"/>
    <property type="match status" value="1"/>
</dbReference>
<dbReference type="PANTHER" id="PTHR11803:SF58">
    <property type="entry name" value="PROTEIN HMF1-RELATED"/>
    <property type="match status" value="1"/>
</dbReference>
<evidence type="ECO:0008006" key="3">
    <source>
        <dbReference type="Google" id="ProtNLM"/>
    </source>
</evidence>
<dbReference type="EMBL" id="UINC01025925">
    <property type="protein sequence ID" value="SVB02433.1"/>
    <property type="molecule type" value="Genomic_DNA"/>
</dbReference>
<dbReference type="GO" id="GO:0019239">
    <property type="term" value="F:deaminase activity"/>
    <property type="evidence" value="ECO:0007669"/>
    <property type="project" value="TreeGrafter"/>
</dbReference>
<feature type="non-terminal residue" evidence="2">
    <location>
        <position position="1"/>
    </location>
</feature>
<accession>A0A382AN49</accession>
<gene>
    <name evidence="2" type="ORF">METZ01_LOCUS155287</name>
</gene>
<dbReference type="GO" id="GO:0005829">
    <property type="term" value="C:cytosol"/>
    <property type="evidence" value="ECO:0007669"/>
    <property type="project" value="TreeGrafter"/>
</dbReference>
<reference evidence="2" key="1">
    <citation type="submission" date="2018-05" db="EMBL/GenBank/DDBJ databases">
        <authorList>
            <person name="Lanie J.A."/>
            <person name="Ng W.-L."/>
            <person name="Kazmierczak K.M."/>
            <person name="Andrzejewski T.M."/>
            <person name="Davidsen T.M."/>
            <person name="Wayne K.J."/>
            <person name="Tettelin H."/>
            <person name="Glass J.I."/>
            <person name="Rusch D."/>
            <person name="Podicherti R."/>
            <person name="Tsui H.-C.T."/>
            <person name="Winkler M.E."/>
        </authorList>
    </citation>
    <scope>NUCLEOTIDE SEQUENCE</scope>
</reference>
<dbReference type="InterPro" id="IPR035959">
    <property type="entry name" value="RutC-like_sf"/>
</dbReference>
<dbReference type="PANTHER" id="PTHR11803">
    <property type="entry name" value="2-IMINOBUTANOATE/2-IMINOPROPANOATE DEAMINASE RIDA"/>
    <property type="match status" value="1"/>
</dbReference>
<name>A0A382AN49_9ZZZZ</name>
<dbReference type="AlphaFoldDB" id="A0A382AN49"/>
<sequence>TVPENISDQAEVIWQNLREILKEASMEITNVTLVTTYVVPDQDLSEVMAARDETFGSHQAASTLLVVSQLAQKSWKMEIAVVAISDS</sequence>
<proteinExistence type="inferred from homology"/>
<dbReference type="InterPro" id="IPR006175">
    <property type="entry name" value="YjgF/YER057c/UK114"/>
</dbReference>
<comment type="similarity">
    <text evidence="1">Belongs to the RutC family.</text>
</comment>
<evidence type="ECO:0000256" key="1">
    <source>
        <dbReference type="ARBA" id="ARBA00010552"/>
    </source>
</evidence>
<organism evidence="2">
    <name type="scientific">marine metagenome</name>
    <dbReference type="NCBI Taxonomy" id="408172"/>
    <lineage>
        <taxon>unclassified sequences</taxon>
        <taxon>metagenomes</taxon>
        <taxon>ecological metagenomes</taxon>
    </lineage>
</organism>
<dbReference type="Gene3D" id="3.30.1330.40">
    <property type="entry name" value="RutC-like"/>
    <property type="match status" value="1"/>
</dbReference>